<evidence type="ECO:0000313" key="2">
    <source>
        <dbReference type="Proteomes" id="UP000012046"/>
    </source>
</evidence>
<comment type="caution">
    <text evidence="1">The sequence shown here is derived from an EMBL/GenBank/DDBJ whole genome shotgun (WGS) entry which is preliminary data.</text>
</comment>
<organism evidence="1 2">
    <name type="scientific">Alishewanella jeotgali KCTC 22429</name>
    <dbReference type="NCBI Taxonomy" id="1129374"/>
    <lineage>
        <taxon>Bacteria</taxon>
        <taxon>Pseudomonadati</taxon>
        <taxon>Pseudomonadota</taxon>
        <taxon>Gammaproteobacteria</taxon>
        <taxon>Alteromonadales</taxon>
        <taxon>Alteromonadaceae</taxon>
        <taxon>Alishewanella</taxon>
    </lineage>
</organism>
<sequence length="389" mass="44737">MLVEFFFTLRKYGLKSSITELLDLLQALQQQVIFADTEAFYQLARLTLVKDESQYDKFDRAFAEYFEGVAAIDLASQIPDDWLIPDIIRQLSAEDKAALQGLGSLEELLKQLRERLAEQQKRHAGGNKWIGTGGTSPFGAYGFNPEGVRIGQQGSGARRAVKVWDKREFKDLDSQSELNNRSIKLALRQLRRFARSGAATELDLNGTIQATSEQGGYLDLRFVPERHNAVKVLMLFDVGGSMDDYIELCQQVFAAVRTEFKHLEFFYFHNCVYEGVWRNNQRRHTEQVSVLDLIHTYGSDYKLIFVGDATMGPYEIDYPGGSVEHWNQEPGRLWLERLLAQYPKAVWLNPQPEQWWRHYQSISIIKDIMQQRMQPLTLEGLTQAIKLLS</sequence>
<gene>
    <name evidence="1" type="ORF">AJE_16534</name>
</gene>
<dbReference type="InterPro" id="IPR008912">
    <property type="entry name" value="Uncharacterised_CoxE"/>
</dbReference>
<proteinExistence type="predicted"/>
<reference evidence="1 2" key="1">
    <citation type="journal article" date="2012" name="J. Bacteriol.">
        <title>Genome Sequence of Extracellular-Protease-Producing Alishewanella jeotgali Isolated from Traditional Korean Fermented Seafood.</title>
        <authorList>
            <person name="Jung J."/>
            <person name="Chun J."/>
            <person name="Park W."/>
        </authorList>
    </citation>
    <scope>NUCLEOTIDE SEQUENCE [LARGE SCALE GENOMIC DNA]</scope>
    <source>
        <strain evidence="1 2">KCTC 22429</strain>
    </source>
</reference>
<keyword evidence="2" id="KW-1185">Reference proteome</keyword>
<dbReference type="Pfam" id="PF05762">
    <property type="entry name" value="VWA_CoxE"/>
    <property type="match status" value="1"/>
</dbReference>
<dbReference type="AlphaFoldDB" id="H3ZIT9"/>
<dbReference type="eggNOG" id="COG3825">
    <property type="taxonomic scope" value="Bacteria"/>
</dbReference>
<dbReference type="PANTHER" id="PTHR39338:SF7">
    <property type="entry name" value="BLL6692 PROTEIN"/>
    <property type="match status" value="1"/>
</dbReference>
<evidence type="ECO:0000313" key="1">
    <source>
        <dbReference type="EMBL" id="EHR39408.1"/>
    </source>
</evidence>
<dbReference type="PANTHER" id="PTHR39338">
    <property type="entry name" value="BLL5662 PROTEIN-RELATED"/>
    <property type="match status" value="1"/>
</dbReference>
<dbReference type="Proteomes" id="UP000012046">
    <property type="component" value="Unassembled WGS sequence"/>
</dbReference>
<name>H3ZIT9_9ALTE</name>
<dbReference type="PATRIC" id="fig|1129374.4.peg.3275"/>
<accession>H3ZIT9</accession>
<dbReference type="STRING" id="1129374.AJE_16534"/>
<dbReference type="RefSeq" id="WP_008951817.1">
    <property type="nucleotide sequence ID" value="NZ_AHTH01000055.1"/>
</dbReference>
<protein>
    <submittedName>
        <fullName evidence="1">VWA containing CoxE family protein</fullName>
    </submittedName>
</protein>
<dbReference type="EMBL" id="AHTH01000055">
    <property type="protein sequence ID" value="EHR39408.1"/>
    <property type="molecule type" value="Genomic_DNA"/>
</dbReference>